<dbReference type="PANTHER" id="PTHR11926">
    <property type="entry name" value="GLUCOSYL/GLUCURONOSYL TRANSFERASES"/>
    <property type="match status" value="1"/>
</dbReference>
<name>A0A6P6GMD2_ZIZJJ</name>
<dbReference type="AlphaFoldDB" id="A0A6P6GMD2"/>
<dbReference type="InParanoid" id="A0A6P6GMD2"/>
<evidence type="ECO:0000313" key="4">
    <source>
        <dbReference type="RefSeq" id="XP_024935243.3"/>
    </source>
</evidence>
<dbReference type="Pfam" id="PF00201">
    <property type="entry name" value="UDPGT"/>
    <property type="match status" value="1"/>
</dbReference>
<dbReference type="SUPFAM" id="SSF53756">
    <property type="entry name" value="UDP-Glycosyltransferase/glycogen phosphorylase"/>
    <property type="match status" value="1"/>
</dbReference>
<keyword evidence="2" id="KW-0808">Transferase</keyword>
<dbReference type="InterPro" id="IPR002213">
    <property type="entry name" value="UDP_glucos_trans"/>
</dbReference>
<gene>
    <name evidence="4" type="primary">LOC107430691</name>
</gene>
<keyword evidence="3" id="KW-1185">Reference proteome</keyword>
<dbReference type="PANTHER" id="PTHR11926:SF1392">
    <property type="entry name" value="GLYCOSYLTRANSFERASE"/>
    <property type="match status" value="1"/>
</dbReference>
<reference evidence="4" key="1">
    <citation type="submission" date="2025-08" db="UniProtKB">
        <authorList>
            <consortium name="RefSeq"/>
        </authorList>
    </citation>
    <scope>IDENTIFICATION</scope>
    <source>
        <tissue evidence="4">Seedling</tissue>
    </source>
</reference>
<dbReference type="CDD" id="cd03784">
    <property type="entry name" value="GT1_Gtf-like"/>
    <property type="match status" value="1"/>
</dbReference>
<sequence>MEGSKVKMEQAHVVMFPFILQGHIKVLLTLGELLSEAGLYVTFVNTHQNHKRLANLQALTTHFPNLHFESISDGLPDDHPRTLFQDFFEGMKTKTKPNFKEHIVSLNKKSENGLCPPVTCIIGDGVMSFPIEVADELGIPIFSFYGTSARFLWAFFNIPKLVEEGQIPFFDDNMNYRIHGIPGLEGLLRRKDLPEFCALKEIDHNMINFFVEETLAVTKTSGLILNTFDELEIDSVQNVATKCSKLYTVAPINALLQSQIGPRAQSIASLGSLWDVEQNCIKWLDSQPLKSVVYVSFGSITKSSISQLKEFWHGLVDSGHPFLWVIRPGAILDEEVIPKELEKGQKERGYVVDWAPQEEVMAHKALGGFLNQSGWNSILESIVAGVPMICWPYSGDHFINCQCVTKVWKIGLELGDWDRLTIKTTIKELMESRREEFQESVDKAAQWAKNCISKGGSSSLNLEKLIKDIKGIKEIKV</sequence>
<accession>A0A6P6GMD2</accession>
<dbReference type="GeneID" id="107430691"/>
<organism evidence="3 4">
    <name type="scientific">Ziziphus jujuba</name>
    <name type="common">Chinese jujube</name>
    <name type="synonym">Ziziphus sativa</name>
    <dbReference type="NCBI Taxonomy" id="326968"/>
    <lineage>
        <taxon>Eukaryota</taxon>
        <taxon>Viridiplantae</taxon>
        <taxon>Streptophyta</taxon>
        <taxon>Embryophyta</taxon>
        <taxon>Tracheophyta</taxon>
        <taxon>Spermatophyta</taxon>
        <taxon>Magnoliopsida</taxon>
        <taxon>eudicotyledons</taxon>
        <taxon>Gunneridae</taxon>
        <taxon>Pentapetalae</taxon>
        <taxon>rosids</taxon>
        <taxon>fabids</taxon>
        <taxon>Rosales</taxon>
        <taxon>Rhamnaceae</taxon>
        <taxon>Paliureae</taxon>
        <taxon>Ziziphus</taxon>
    </lineage>
</organism>
<dbReference type="Gene3D" id="3.40.50.2000">
    <property type="entry name" value="Glycogen Phosphorylase B"/>
    <property type="match status" value="2"/>
</dbReference>
<evidence type="ECO:0000313" key="3">
    <source>
        <dbReference type="Proteomes" id="UP001652623"/>
    </source>
</evidence>
<proteinExistence type="inferred from homology"/>
<evidence type="ECO:0000256" key="2">
    <source>
        <dbReference type="ARBA" id="ARBA00022679"/>
    </source>
</evidence>
<dbReference type="Proteomes" id="UP001652623">
    <property type="component" value="Chromosome 6"/>
</dbReference>
<protein>
    <submittedName>
        <fullName evidence="4">7-deoxyloganetic acid glucosyltransferase</fullName>
    </submittedName>
</protein>
<evidence type="ECO:0000256" key="1">
    <source>
        <dbReference type="ARBA" id="ARBA00009995"/>
    </source>
</evidence>
<dbReference type="KEGG" id="zju:107430691"/>
<dbReference type="RefSeq" id="XP_024935243.3">
    <property type="nucleotide sequence ID" value="XM_025079475.3"/>
</dbReference>
<dbReference type="GO" id="GO:0080044">
    <property type="term" value="F:quercetin 7-O-glucosyltransferase activity"/>
    <property type="evidence" value="ECO:0007669"/>
    <property type="project" value="TreeGrafter"/>
</dbReference>
<comment type="similarity">
    <text evidence="1">Belongs to the UDP-glycosyltransferase family.</text>
</comment>
<dbReference type="GO" id="GO:0080043">
    <property type="term" value="F:quercetin 3-O-glucosyltransferase activity"/>
    <property type="evidence" value="ECO:0007669"/>
    <property type="project" value="TreeGrafter"/>
</dbReference>